<name>A0A1L7I1Q4_9FLAO</name>
<dbReference type="EMBL" id="CP016359">
    <property type="protein sequence ID" value="APU67002.1"/>
    <property type="molecule type" value="Genomic_DNA"/>
</dbReference>
<dbReference type="Pfam" id="PF00480">
    <property type="entry name" value="ROK"/>
    <property type="match status" value="1"/>
</dbReference>
<dbReference type="AlphaFoldDB" id="A0A1L7I1Q4"/>
<dbReference type="Gene3D" id="3.30.420.40">
    <property type="match status" value="2"/>
</dbReference>
<dbReference type="RefSeq" id="WP_083642796.1">
    <property type="nucleotide sequence ID" value="NZ_AMRU01000008.1"/>
</dbReference>
<keyword evidence="3" id="KW-1185">Reference proteome</keyword>
<sequence>MPIAIGVDIGGSHISSAAVDMEKSEIIPGSYFHGDVNNKASKEEIFKNWSRVINQSIEPVKDQEILGVGIAMPGPFRYKEGVALFERNDKYESLYGVSVKEELPHYFSKELPIRFLNDATSFGVGGTLINRTKNSHRVVAITLGTGFGAAFLEDNIPLVNQKDVPEDGCLWDKDFQDGIADDYFSTRWFISKYQQISGKNGVGGVKDLVKNKKIDTTEIFEEFAENMSNFLLPHLQNFDADLLVLGGSIAKSHDLFMPSVLKKWKSNNREVPVAIVENTEEAGIIGSSYLFNEPFWNKIKNNLPAI</sequence>
<dbReference type="InterPro" id="IPR043129">
    <property type="entry name" value="ATPase_NBD"/>
</dbReference>
<dbReference type="PANTHER" id="PTHR18964:SF149">
    <property type="entry name" value="BIFUNCTIONAL UDP-N-ACETYLGLUCOSAMINE 2-EPIMERASE_N-ACETYLMANNOSAMINE KINASE"/>
    <property type="match status" value="1"/>
</dbReference>
<organism evidence="2 3">
    <name type="scientific">Christiangramia flava JLT2011</name>
    <dbReference type="NCBI Taxonomy" id="1229726"/>
    <lineage>
        <taxon>Bacteria</taxon>
        <taxon>Pseudomonadati</taxon>
        <taxon>Bacteroidota</taxon>
        <taxon>Flavobacteriia</taxon>
        <taxon>Flavobacteriales</taxon>
        <taxon>Flavobacteriaceae</taxon>
        <taxon>Christiangramia</taxon>
    </lineage>
</organism>
<evidence type="ECO:0000256" key="1">
    <source>
        <dbReference type="ARBA" id="ARBA00006479"/>
    </source>
</evidence>
<dbReference type="Proteomes" id="UP000186230">
    <property type="component" value="Chromosome"/>
</dbReference>
<dbReference type="SUPFAM" id="SSF53067">
    <property type="entry name" value="Actin-like ATPase domain"/>
    <property type="match status" value="1"/>
</dbReference>
<dbReference type="KEGG" id="gfl:GRFL_0278"/>
<evidence type="ECO:0000313" key="2">
    <source>
        <dbReference type="EMBL" id="APU67002.1"/>
    </source>
</evidence>
<dbReference type="STRING" id="1229726.GRFL_0278"/>
<evidence type="ECO:0000313" key="3">
    <source>
        <dbReference type="Proteomes" id="UP000186230"/>
    </source>
</evidence>
<dbReference type="PANTHER" id="PTHR18964">
    <property type="entry name" value="ROK (REPRESSOR, ORF, KINASE) FAMILY"/>
    <property type="match status" value="1"/>
</dbReference>
<gene>
    <name evidence="2" type="ORF">GRFL_0278</name>
</gene>
<reference evidence="2 3" key="1">
    <citation type="submission" date="2016-07" db="EMBL/GenBank/DDBJ databases">
        <title>Multi-omics approach to identify versatile polysaccharide utilization systems of a marine flavobacterium Gramella flava.</title>
        <authorList>
            <person name="Tang K."/>
        </authorList>
    </citation>
    <scope>NUCLEOTIDE SEQUENCE [LARGE SCALE GENOMIC DNA]</scope>
    <source>
        <strain evidence="2 3">JLT2011</strain>
    </source>
</reference>
<comment type="similarity">
    <text evidence="1">Belongs to the ROK (NagC/XylR) family.</text>
</comment>
<protein>
    <submittedName>
        <fullName evidence="2">ROK family member transcriptional repressor</fullName>
    </submittedName>
</protein>
<dbReference type="InterPro" id="IPR000600">
    <property type="entry name" value="ROK"/>
</dbReference>
<accession>A0A1L7I1Q4</accession>
<dbReference type="OrthoDB" id="49666at2"/>
<dbReference type="CDD" id="cd23763">
    <property type="entry name" value="ASKHA_ATPase_ROK"/>
    <property type="match status" value="1"/>
</dbReference>
<proteinExistence type="inferred from homology"/>